<feature type="compositionally biased region" description="Low complexity" evidence="13">
    <location>
        <begin position="269"/>
        <end position="300"/>
    </location>
</feature>
<evidence type="ECO:0000256" key="7">
    <source>
        <dbReference type="ARBA" id="ARBA00022771"/>
    </source>
</evidence>
<dbReference type="PROSITE" id="PS50089">
    <property type="entry name" value="ZF_RING_2"/>
    <property type="match status" value="1"/>
</dbReference>
<reference evidence="15" key="1">
    <citation type="journal article" date="2020" name="Fungal Divers.">
        <title>Resolving the Mortierellaceae phylogeny through synthesis of multi-gene phylogenetics and phylogenomics.</title>
        <authorList>
            <person name="Vandepol N."/>
            <person name="Liber J."/>
            <person name="Desiro A."/>
            <person name="Na H."/>
            <person name="Kennedy M."/>
            <person name="Barry K."/>
            <person name="Grigoriev I.V."/>
            <person name="Miller A.N."/>
            <person name="O'Donnell K."/>
            <person name="Stajich J.E."/>
            <person name="Bonito G."/>
        </authorList>
    </citation>
    <scope>NUCLEOTIDE SEQUENCE</scope>
    <source>
        <strain evidence="15">KOD948</strain>
    </source>
</reference>
<evidence type="ECO:0000313" key="15">
    <source>
        <dbReference type="EMBL" id="KAG0264410.1"/>
    </source>
</evidence>
<dbReference type="AlphaFoldDB" id="A0A9P6QBW8"/>
<dbReference type="OrthoDB" id="8062037at2759"/>
<feature type="compositionally biased region" description="Basic and acidic residues" evidence="13">
    <location>
        <begin position="302"/>
        <end position="316"/>
    </location>
</feature>
<dbReference type="GO" id="GO:0016567">
    <property type="term" value="P:protein ubiquitination"/>
    <property type="evidence" value="ECO:0007669"/>
    <property type="project" value="TreeGrafter"/>
</dbReference>
<dbReference type="Proteomes" id="UP000726737">
    <property type="component" value="Unassembled WGS sequence"/>
</dbReference>
<keyword evidence="6" id="KW-0479">Metal-binding</keyword>
<evidence type="ECO:0000256" key="6">
    <source>
        <dbReference type="ARBA" id="ARBA00022723"/>
    </source>
</evidence>
<comment type="caution">
    <text evidence="15">The sequence shown here is derived from an EMBL/GenBank/DDBJ whole genome shotgun (WGS) entry which is preliminary data.</text>
</comment>
<feature type="region of interest" description="Disordered" evidence="13">
    <location>
        <begin position="513"/>
        <end position="535"/>
    </location>
</feature>
<organism evidence="15 16">
    <name type="scientific">Mortierella polycephala</name>
    <dbReference type="NCBI Taxonomy" id="41804"/>
    <lineage>
        <taxon>Eukaryota</taxon>
        <taxon>Fungi</taxon>
        <taxon>Fungi incertae sedis</taxon>
        <taxon>Mucoromycota</taxon>
        <taxon>Mortierellomycotina</taxon>
        <taxon>Mortierellomycetes</taxon>
        <taxon>Mortierellales</taxon>
        <taxon>Mortierellaceae</taxon>
        <taxon>Mortierella</taxon>
    </lineage>
</organism>
<feature type="compositionally biased region" description="Polar residues" evidence="13">
    <location>
        <begin position="26"/>
        <end position="50"/>
    </location>
</feature>
<keyword evidence="5" id="KW-0812">Transmembrane</keyword>
<feature type="compositionally biased region" description="Low complexity" evidence="13">
    <location>
        <begin position="139"/>
        <end position="159"/>
    </location>
</feature>
<gene>
    <name evidence="15" type="ORF">BG011_006886</name>
</gene>
<keyword evidence="11" id="KW-0472">Membrane</keyword>
<dbReference type="SMART" id="SM00184">
    <property type="entry name" value="RING"/>
    <property type="match status" value="1"/>
</dbReference>
<accession>A0A9P6QBW8</accession>
<keyword evidence="10" id="KW-1133">Transmembrane helix</keyword>
<feature type="compositionally biased region" description="Low complexity" evidence="13">
    <location>
        <begin position="1"/>
        <end position="16"/>
    </location>
</feature>
<dbReference type="Gene3D" id="3.30.40.10">
    <property type="entry name" value="Zinc/RING finger domain, C3HC4 (zinc finger)"/>
    <property type="match status" value="1"/>
</dbReference>
<evidence type="ECO:0000256" key="8">
    <source>
        <dbReference type="ARBA" id="ARBA00022786"/>
    </source>
</evidence>
<comment type="catalytic activity">
    <reaction evidence="1">
        <text>S-ubiquitinyl-[E2 ubiquitin-conjugating enzyme]-L-cysteine + [acceptor protein]-L-lysine = [E2 ubiquitin-conjugating enzyme]-L-cysteine + N(6)-ubiquitinyl-[acceptor protein]-L-lysine.</text>
        <dbReference type="EC" id="2.3.2.27"/>
    </reaction>
</comment>
<feature type="region of interest" description="Disordered" evidence="13">
    <location>
        <begin position="194"/>
        <end position="247"/>
    </location>
</feature>
<feature type="region of interest" description="Disordered" evidence="13">
    <location>
        <begin position="120"/>
        <end position="167"/>
    </location>
</feature>
<dbReference type="GO" id="GO:0061630">
    <property type="term" value="F:ubiquitin protein ligase activity"/>
    <property type="evidence" value="ECO:0007669"/>
    <property type="project" value="UniProtKB-EC"/>
</dbReference>
<evidence type="ECO:0000259" key="14">
    <source>
        <dbReference type="PROSITE" id="PS50089"/>
    </source>
</evidence>
<dbReference type="EMBL" id="JAAAJA010000051">
    <property type="protein sequence ID" value="KAG0264410.1"/>
    <property type="molecule type" value="Genomic_DNA"/>
</dbReference>
<feature type="compositionally biased region" description="Low complexity" evidence="13">
    <location>
        <begin position="51"/>
        <end position="63"/>
    </location>
</feature>
<dbReference type="PANTHER" id="PTHR45977:SF4">
    <property type="entry name" value="RING-TYPE DOMAIN-CONTAINING PROTEIN"/>
    <property type="match status" value="1"/>
</dbReference>
<evidence type="ECO:0000256" key="4">
    <source>
        <dbReference type="ARBA" id="ARBA00022679"/>
    </source>
</evidence>
<evidence type="ECO:0000256" key="11">
    <source>
        <dbReference type="ARBA" id="ARBA00023136"/>
    </source>
</evidence>
<protein>
    <recommendedName>
        <fullName evidence="3">RING-type E3 ubiquitin transferase</fullName>
        <ecNumber evidence="3">2.3.2.27</ecNumber>
    </recommendedName>
</protein>
<keyword evidence="16" id="KW-1185">Reference proteome</keyword>
<evidence type="ECO:0000256" key="1">
    <source>
        <dbReference type="ARBA" id="ARBA00000900"/>
    </source>
</evidence>
<feature type="compositionally biased region" description="Low complexity" evidence="13">
    <location>
        <begin position="76"/>
        <end position="98"/>
    </location>
</feature>
<sequence length="728" mass="77474">MSTNANNNSNSGSRSNIARPERPPSRSGQGVTAGTTSMATRTMARSTTLQPPNTTTNGRTPRGLSRVQRMYDEQSIRSTRSSSRASSLVAVSPPANAPGHTVALQHSSAEYMDIDPESVGLATQQQTSEHHHGGLTLRQQQQQQQSPSSASSLLEQPPARVATPISRTRFSREIATSDFSALVTGSDNSSLYAGLSNPRGGTSISSSLLPIRPDSDDDDDMDHDMAVDHDTHHGSSATGTHERRSRRYPGPEMVADLIHHQLLQSLQESLNTTSSHSTPTGSSAPTSASAASADNTTNGSEIQHHQERSSLGRTERSSNNSSSTNISNNHNVLDTSATIAGSSDPLSSGLRRRRLRSSSMRGLLGFQPTSELTAEETLSAQESRNQDTTAAMDPNTESQSEGGTDSPDTAERTQFVLNQLPFFMRLLTDLSRGFRPTNGTDAEDTERRADSDDDIAPGTTDAEASSTAGADSLSSATPDTTSETNAEGNTRPRRHHTTIRFIQIAGGLAQELRSRGGAAANAGQENTDGEPRAGNEEFGDAIIMFLRGLGPDSPSDTDSNDTTTHDGSQDTETTTERPRHRSPWVVLTLSGGYISSLMAAGADGEGGSNYDDLWMLSNLIGPARPITTTQEAIDSAGFSVGQFEHAVQGIRNVATLGDGTKCLVCMSEYEEGEDMRALKCHHGFHQECIDKWLTTGANKCPVCRAAAVGPELPSVEPEVNVDATAADE</sequence>
<evidence type="ECO:0000256" key="13">
    <source>
        <dbReference type="SAM" id="MobiDB-lite"/>
    </source>
</evidence>
<evidence type="ECO:0000256" key="12">
    <source>
        <dbReference type="PROSITE-ProRule" id="PRU00175"/>
    </source>
</evidence>
<feature type="region of interest" description="Disordered" evidence="13">
    <location>
        <begin position="269"/>
        <end position="409"/>
    </location>
</feature>
<feature type="compositionally biased region" description="Low complexity" evidence="13">
    <location>
        <begin position="317"/>
        <end position="331"/>
    </location>
</feature>
<dbReference type="PANTHER" id="PTHR45977">
    <property type="entry name" value="TARGET OF ERK KINASE MPK-1"/>
    <property type="match status" value="1"/>
</dbReference>
<feature type="compositionally biased region" description="Polar residues" evidence="13">
    <location>
        <begin position="462"/>
        <end position="488"/>
    </location>
</feature>
<feature type="compositionally biased region" description="Low complexity" evidence="13">
    <location>
        <begin position="552"/>
        <end position="562"/>
    </location>
</feature>
<feature type="region of interest" description="Disordered" evidence="13">
    <location>
        <begin position="547"/>
        <end position="582"/>
    </location>
</feature>
<evidence type="ECO:0000256" key="3">
    <source>
        <dbReference type="ARBA" id="ARBA00012483"/>
    </source>
</evidence>
<dbReference type="SUPFAM" id="SSF57850">
    <property type="entry name" value="RING/U-box"/>
    <property type="match status" value="1"/>
</dbReference>
<dbReference type="Pfam" id="PF13639">
    <property type="entry name" value="zf-RING_2"/>
    <property type="match status" value="1"/>
</dbReference>
<feature type="compositionally biased region" description="Polar residues" evidence="13">
    <location>
        <begin position="367"/>
        <end position="407"/>
    </location>
</feature>
<keyword evidence="8" id="KW-0833">Ubl conjugation pathway</keyword>
<dbReference type="EC" id="2.3.2.27" evidence="3"/>
<evidence type="ECO:0000256" key="9">
    <source>
        <dbReference type="ARBA" id="ARBA00022833"/>
    </source>
</evidence>
<dbReference type="GO" id="GO:0006511">
    <property type="term" value="P:ubiquitin-dependent protein catabolic process"/>
    <property type="evidence" value="ECO:0007669"/>
    <property type="project" value="TreeGrafter"/>
</dbReference>
<evidence type="ECO:0000256" key="2">
    <source>
        <dbReference type="ARBA" id="ARBA00004141"/>
    </source>
</evidence>
<feature type="region of interest" description="Disordered" evidence="13">
    <location>
        <begin position="1"/>
        <end position="101"/>
    </location>
</feature>
<comment type="subcellular location">
    <subcellularLocation>
        <location evidence="2">Membrane</location>
        <topology evidence="2">Multi-pass membrane protein</topology>
    </subcellularLocation>
</comment>
<dbReference type="InterPro" id="IPR013083">
    <property type="entry name" value="Znf_RING/FYVE/PHD"/>
</dbReference>
<evidence type="ECO:0000256" key="10">
    <source>
        <dbReference type="ARBA" id="ARBA00022989"/>
    </source>
</evidence>
<dbReference type="GO" id="GO:0008270">
    <property type="term" value="F:zinc ion binding"/>
    <property type="evidence" value="ECO:0007669"/>
    <property type="project" value="UniProtKB-KW"/>
</dbReference>
<proteinExistence type="predicted"/>
<feature type="region of interest" description="Disordered" evidence="13">
    <location>
        <begin position="432"/>
        <end position="496"/>
    </location>
</feature>
<feature type="domain" description="RING-type" evidence="14">
    <location>
        <begin position="662"/>
        <end position="704"/>
    </location>
</feature>
<dbReference type="InterPro" id="IPR001841">
    <property type="entry name" value="Znf_RING"/>
</dbReference>
<keyword evidence="9" id="KW-0862">Zinc</keyword>
<keyword evidence="7 12" id="KW-0863">Zinc-finger</keyword>
<keyword evidence="4" id="KW-0808">Transferase</keyword>
<feature type="compositionally biased region" description="Basic and acidic residues" evidence="13">
    <location>
        <begin position="223"/>
        <end position="233"/>
    </location>
</feature>
<name>A0A9P6QBW8_9FUNG</name>
<evidence type="ECO:0000256" key="5">
    <source>
        <dbReference type="ARBA" id="ARBA00022692"/>
    </source>
</evidence>
<dbReference type="GO" id="GO:0016020">
    <property type="term" value="C:membrane"/>
    <property type="evidence" value="ECO:0007669"/>
    <property type="project" value="UniProtKB-SubCell"/>
</dbReference>
<feature type="compositionally biased region" description="Polar residues" evidence="13">
    <location>
        <begin position="199"/>
        <end position="208"/>
    </location>
</feature>
<evidence type="ECO:0000313" key="16">
    <source>
        <dbReference type="Proteomes" id="UP000726737"/>
    </source>
</evidence>
<dbReference type="CDD" id="cd16461">
    <property type="entry name" value="RING-H2_EL5-like"/>
    <property type="match status" value="1"/>
</dbReference>